<dbReference type="RefSeq" id="WP_184507662.1">
    <property type="nucleotide sequence ID" value="NZ_JACHBT010000019.1"/>
</dbReference>
<reference evidence="2 3" key="1">
    <citation type="submission" date="2020-08" db="EMBL/GenBank/DDBJ databases">
        <title>The Agave Microbiome: Exploring the role of microbial communities in plant adaptations to desert environments.</title>
        <authorList>
            <person name="Partida-Martinez L.P."/>
        </authorList>
    </citation>
    <scope>NUCLEOTIDE SEQUENCE [LARGE SCALE GENOMIC DNA]</scope>
    <source>
        <strain evidence="2 3">AS3.13</strain>
    </source>
</reference>
<evidence type="ECO:0000259" key="1">
    <source>
        <dbReference type="Pfam" id="PF09356"/>
    </source>
</evidence>
<gene>
    <name evidence="2" type="ORF">F4693_003216</name>
</gene>
<evidence type="ECO:0000313" key="3">
    <source>
        <dbReference type="Proteomes" id="UP000522313"/>
    </source>
</evidence>
<dbReference type="Proteomes" id="UP000522313">
    <property type="component" value="Unassembled WGS sequence"/>
</dbReference>
<dbReference type="EMBL" id="JACHBT010000019">
    <property type="protein sequence ID" value="MBB6506219.1"/>
    <property type="molecule type" value="Genomic_DNA"/>
</dbReference>
<accession>A0A7X0JES7</accession>
<dbReference type="Pfam" id="PF09931">
    <property type="entry name" value="Phage_phiJL001_Gp84_N"/>
    <property type="match status" value="1"/>
</dbReference>
<name>A0A7X0JES7_9SPHN</name>
<dbReference type="Pfam" id="PF09356">
    <property type="entry name" value="Phage_BR0599"/>
    <property type="match status" value="1"/>
</dbReference>
<dbReference type="NCBIfam" id="TIGR02218">
    <property type="entry name" value="phg_TIGR02218"/>
    <property type="match status" value="1"/>
</dbReference>
<dbReference type="InterPro" id="IPR018964">
    <property type="entry name" value="Phage_phiJL001_Gp84_C"/>
</dbReference>
<protein>
    <submittedName>
        <fullName evidence="2">Putative phage protein (TIGR02218 family)</fullName>
    </submittedName>
</protein>
<organism evidence="2 3">
    <name type="scientific">Sphingomonas endophytica</name>
    <dbReference type="NCBI Taxonomy" id="869719"/>
    <lineage>
        <taxon>Bacteria</taxon>
        <taxon>Pseudomonadati</taxon>
        <taxon>Pseudomonadota</taxon>
        <taxon>Alphaproteobacteria</taxon>
        <taxon>Sphingomonadales</taxon>
        <taxon>Sphingomonadaceae</taxon>
        <taxon>Sphingomonas</taxon>
    </lineage>
</organism>
<dbReference type="InterPro" id="IPR011928">
    <property type="entry name" value="Phage_phiJL001_Gp84"/>
</dbReference>
<comment type="caution">
    <text evidence="2">The sequence shown here is derived from an EMBL/GenBank/DDBJ whole genome shotgun (WGS) entry which is preliminary data.</text>
</comment>
<reference evidence="2 3" key="2">
    <citation type="submission" date="2020-08" db="EMBL/GenBank/DDBJ databases">
        <authorList>
            <person name="Partida-Martinez L."/>
            <person name="Huntemann M."/>
            <person name="Clum A."/>
            <person name="Wang J."/>
            <person name="Palaniappan K."/>
            <person name="Ritter S."/>
            <person name="Chen I.-M."/>
            <person name="Stamatis D."/>
            <person name="Reddy T."/>
            <person name="O'Malley R."/>
            <person name="Daum C."/>
            <person name="Shapiro N."/>
            <person name="Ivanova N."/>
            <person name="Kyrpides N."/>
            <person name="Woyke T."/>
        </authorList>
    </citation>
    <scope>NUCLEOTIDE SEQUENCE [LARGE SCALE GENOMIC DNA]</scope>
    <source>
        <strain evidence="2 3">AS3.13</strain>
    </source>
</reference>
<feature type="domain" description="Bacteriophage phiJL001 Gp84 C-terminal" evidence="1">
    <location>
        <begin position="183"/>
        <end position="259"/>
    </location>
</feature>
<dbReference type="AlphaFoldDB" id="A0A7X0JES7"/>
<sequence length="267" mass="27917">MSDQLVTQALCWRVERRDGVMLALTDHDRDLVVGGVTYRAAPGMVPSAIVRGEGLDADTMAVTGALGSGAFRRDDLLAGRWDGARVVIVAVDWSDPAAAAVPLGEGRIGEVELREQGFTAELRGVQAQLERPASEVTAPACRATLGDTRCRVAMAARRRFARVVASSGAAVTLDAAEPVANGYGEGVLRWFGGANAGLSSAIERSAGVVLTLRDAPVFAVAAGTLVEVVEGCDRRLATCATRFGNVANFRGEPYLPGVDLLTRLPGA</sequence>
<proteinExistence type="predicted"/>
<evidence type="ECO:0000313" key="2">
    <source>
        <dbReference type="EMBL" id="MBB6506219.1"/>
    </source>
</evidence>